<dbReference type="EMBL" id="LM995447">
    <property type="protein sequence ID" value="CDZ24439.1"/>
    <property type="molecule type" value="Genomic_DNA"/>
</dbReference>
<dbReference type="AlphaFoldDB" id="A0A078KTL9"/>
<dbReference type="PATRIC" id="fig|29343.3.peg.1396"/>
<dbReference type="OrthoDB" id="9803017at2"/>
<dbReference type="PANTHER" id="PTHR43542">
    <property type="entry name" value="METHYLTRANSFERASE"/>
    <property type="match status" value="1"/>
</dbReference>
<dbReference type="InterPro" id="IPR002052">
    <property type="entry name" value="DNA_methylase_N6_adenine_CS"/>
</dbReference>
<dbReference type="SUPFAM" id="SSF53335">
    <property type="entry name" value="S-adenosyl-L-methionine-dependent methyltransferases"/>
    <property type="match status" value="1"/>
</dbReference>
<dbReference type="GO" id="GO:0031167">
    <property type="term" value="P:rRNA methylation"/>
    <property type="evidence" value="ECO:0007669"/>
    <property type="project" value="InterPro"/>
</dbReference>
<evidence type="ECO:0000256" key="1">
    <source>
        <dbReference type="ARBA" id="ARBA00022603"/>
    </source>
</evidence>
<dbReference type="InterPro" id="IPR004398">
    <property type="entry name" value="RNA_MeTrfase_RsmD"/>
</dbReference>
<sequence length="182" mass="19929">MRVITGLARGRKLVTLEGLETRPTADRVKEAEFSMIQFEIEGRNVLDLFAGSGQLGIEALSRGAKHAAFVDANPECVKIIRENLAHTGLSEKASVAAVDAEQFLMHTKAVFDIVFMDPPYSKGFIDKVLPLTVPHMSEHGVIICEAARTDEVPDGAGDFKLVRQSNYGKTKLAIYRKEQGSV</sequence>
<dbReference type="KEGG" id="ccel:CCDG5_1325"/>
<reference evidence="4" key="1">
    <citation type="submission" date="2014-07" db="EMBL/GenBank/DDBJ databases">
        <authorList>
            <person name="Wibberg D."/>
        </authorList>
    </citation>
    <scope>NUCLEOTIDE SEQUENCE [LARGE SCALE GENOMIC DNA]</scope>
    <source>
        <strain evidence="4">DG5</strain>
    </source>
</reference>
<accession>A0A078KTL9</accession>
<name>A0A078KTL9_9FIRM</name>
<protein>
    <submittedName>
        <fullName evidence="3">Methyltransferase</fullName>
    </submittedName>
</protein>
<gene>
    <name evidence="3" type="ORF">CCDG5_1325</name>
</gene>
<proteinExistence type="predicted"/>
<evidence type="ECO:0000256" key="2">
    <source>
        <dbReference type="ARBA" id="ARBA00022679"/>
    </source>
</evidence>
<dbReference type="STRING" id="29343.CCDG5_1325"/>
<dbReference type="PANTHER" id="PTHR43542:SF1">
    <property type="entry name" value="METHYLTRANSFERASE"/>
    <property type="match status" value="1"/>
</dbReference>
<dbReference type="PROSITE" id="PS00092">
    <property type="entry name" value="N6_MTASE"/>
    <property type="match status" value="1"/>
</dbReference>
<evidence type="ECO:0000313" key="3">
    <source>
        <dbReference type="EMBL" id="CDZ24439.1"/>
    </source>
</evidence>
<dbReference type="HOGENOM" id="CLU_075826_0_2_9"/>
<dbReference type="GO" id="GO:0008168">
    <property type="term" value="F:methyltransferase activity"/>
    <property type="evidence" value="ECO:0007669"/>
    <property type="project" value="UniProtKB-KW"/>
</dbReference>
<dbReference type="Pfam" id="PF03602">
    <property type="entry name" value="Cons_hypoth95"/>
    <property type="match status" value="1"/>
</dbReference>
<organism evidence="3 4">
    <name type="scientific">[Clostridium] cellulosi</name>
    <dbReference type="NCBI Taxonomy" id="29343"/>
    <lineage>
        <taxon>Bacteria</taxon>
        <taxon>Bacillati</taxon>
        <taxon>Bacillota</taxon>
        <taxon>Clostridia</taxon>
        <taxon>Eubacteriales</taxon>
        <taxon>Oscillospiraceae</taxon>
        <taxon>Oscillospiraceae incertae sedis</taxon>
    </lineage>
</organism>
<keyword evidence="4" id="KW-1185">Reference proteome</keyword>
<keyword evidence="2 3" id="KW-0808">Transferase</keyword>
<dbReference type="NCBIfam" id="TIGR00095">
    <property type="entry name" value="16S rRNA (guanine(966)-N(2))-methyltransferase RsmD"/>
    <property type="match status" value="1"/>
</dbReference>
<dbReference type="PIRSF" id="PIRSF004553">
    <property type="entry name" value="CHP00095"/>
    <property type="match status" value="1"/>
</dbReference>
<dbReference type="CDD" id="cd02440">
    <property type="entry name" value="AdoMet_MTases"/>
    <property type="match status" value="1"/>
</dbReference>
<dbReference type="Proteomes" id="UP000032431">
    <property type="component" value="Chromosome I"/>
</dbReference>
<dbReference type="InterPro" id="IPR029063">
    <property type="entry name" value="SAM-dependent_MTases_sf"/>
</dbReference>
<dbReference type="GO" id="GO:0003676">
    <property type="term" value="F:nucleic acid binding"/>
    <property type="evidence" value="ECO:0007669"/>
    <property type="project" value="InterPro"/>
</dbReference>
<keyword evidence="1 3" id="KW-0489">Methyltransferase</keyword>
<evidence type="ECO:0000313" key="4">
    <source>
        <dbReference type="Proteomes" id="UP000032431"/>
    </source>
</evidence>
<dbReference type="Gene3D" id="3.40.50.150">
    <property type="entry name" value="Vaccinia Virus protein VP39"/>
    <property type="match status" value="1"/>
</dbReference>